<gene>
    <name evidence="1" type="ORF">F4821DRAFT_148731</name>
</gene>
<evidence type="ECO:0000313" key="2">
    <source>
        <dbReference type="Proteomes" id="UP001497680"/>
    </source>
</evidence>
<keyword evidence="2" id="KW-1185">Reference proteome</keyword>
<name>A0ACC0CYG4_9PEZI</name>
<sequence>MASAVVTLPPISSLPTVDDETLQSILDALFEPSADLHALAIPSIRSAPSLDSYESLIKHVGDSMSQLAQSSAVPNARAKLHGILGSHPRLGEKKVESAQSRAEQAHLNASSGGSAEKEEEAAKLKALNEEYEARFPGLRYVVFVNGRSRPVVMQNMRERIDRGDIRAEEQEAIQAMVDIALDRAKKLPASG</sequence>
<accession>A0ACC0CYG4</accession>
<dbReference type="EMBL" id="MU394324">
    <property type="protein sequence ID" value="KAI6085547.1"/>
    <property type="molecule type" value="Genomic_DNA"/>
</dbReference>
<proteinExistence type="predicted"/>
<dbReference type="Proteomes" id="UP001497680">
    <property type="component" value="Unassembled WGS sequence"/>
</dbReference>
<reference evidence="1 2" key="1">
    <citation type="journal article" date="2022" name="New Phytol.">
        <title>Ecological generalism drives hyperdiversity of secondary metabolite gene clusters in xylarialean endophytes.</title>
        <authorList>
            <person name="Franco M.E.E."/>
            <person name="Wisecaver J.H."/>
            <person name="Arnold A.E."/>
            <person name="Ju Y.M."/>
            <person name="Slot J.C."/>
            <person name="Ahrendt S."/>
            <person name="Moore L.P."/>
            <person name="Eastman K.E."/>
            <person name="Scott K."/>
            <person name="Konkel Z."/>
            <person name="Mondo S.J."/>
            <person name="Kuo A."/>
            <person name="Hayes R.D."/>
            <person name="Haridas S."/>
            <person name="Andreopoulos B."/>
            <person name="Riley R."/>
            <person name="LaButti K."/>
            <person name="Pangilinan J."/>
            <person name="Lipzen A."/>
            <person name="Amirebrahimi M."/>
            <person name="Yan J."/>
            <person name="Adam C."/>
            <person name="Keymanesh K."/>
            <person name="Ng V."/>
            <person name="Louie K."/>
            <person name="Northen T."/>
            <person name="Drula E."/>
            <person name="Henrissat B."/>
            <person name="Hsieh H.M."/>
            <person name="Youens-Clark K."/>
            <person name="Lutzoni F."/>
            <person name="Miadlikowska J."/>
            <person name="Eastwood D.C."/>
            <person name="Hamelin R.C."/>
            <person name="Grigoriev I.V."/>
            <person name="U'Ren J.M."/>
        </authorList>
    </citation>
    <scope>NUCLEOTIDE SEQUENCE [LARGE SCALE GENOMIC DNA]</scope>
    <source>
        <strain evidence="1 2">ER1909</strain>
    </source>
</reference>
<comment type="caution">
    <text evidence="1">The sequence shown here is derived from an EMBL/GenBank/DDBJ whole genome shotgun (WGS) entry which is preliminary data.</text>
</comment>
<protein>
    <submittedName>
        <fullName evidence="1">Oxo-4-hydroxy-4-carboxy-5-ureidoimidazoline decarboxylase</fullName>
    </submittedName>
</protein>
<organism evidence="1 2">
    <name type="scientific">Hypoxylon rubiginosum</name>
    <dbReference type="NCBI Taxonomy" id="110542"/>
    <lineage>
        <taxon>Eukaryota</taxon>
        <taxon>Fungi</taxon>
        <taxon>Dikarya</taxon>
        <taxon>Ascomycota</taxon>
        <taxon>Pezizomycotina</taxon>
        <taxon>Sordariomycetes</taxon>
        <taxon>Xylariomycetidae</taxon>
        <taxon>Xylariales</taxon>
        <taxon>Hypoxylaceae</taxon>
        <taxon>Hypoxylon</taxon>
    </lineage>
</organism>
<evidence type="ECO:0000313" key="1">
    <source>
        <dbReference type="EMBL" id="KAI6085547.1"/>
    </source>
</evidence>